<sequence>MGQLRDRTTVEELASTCIEADGFAHKYEPSPEPDLYEHCRPWKGSSCCTRNTSELIHTSDVWLSLEWNHCGNMSAKCLRKFHRETCFFQCSPNLGPWITTIVFQNALFERYRDVPLCESDCMSWWDACKDDLTCVANWAGDFNYTGYSLECPANTTCKSFTEIYGNSTNFCEIIWNHDYKVVPDREPCMHHWFAEGSDNPNDKIALDKAKELFDKNQTTTIFTNITLLILLLCTNFM</sequence>
<dbReference type="InterPro" id="IPR018143">
    <property type="entry name" value="Folate_rcpt-like"/>
</dbReference>
<evidence type="ECO:0000313" key="6">
    <source>
        <dbReference type="Proteomes" id="UP001347796"/>
    </source>
</evidence>
<proteinExistence type="inferred from homology"/>
<dbReference type="PANTHER" id="PTHR10517">
    <property type="entry name" value="FOLATE RECEPTOR"/>
    <property type="match status" value="1"/>
</dbReference>
<dbReference type="PANTHER" id="PTHR10517:SF14">
    <property type="entry name" value="FOLATE RECEPTOR 1-RELATED"/>
    <property type="match status" value="1"/>
</dbReference>
<protein>
    <recommendedName>
        <fullName evidence="4">Folate receptor-like domain-containing protein</fullName>
    </recommendedName>
</protein>
<evidence type="ECO:0000313" key="5">
    <source>
        <dbReference type="EMBL" id="KAK6172513.1"/>
    </source>
</evidence>
<gene>
    <name evidence="5" type="ORF">SNE40_016149</name>
</gene>
<dbReference type="Proteomes" id="UP001347796">
    <property type="component" value="Unassembled WGS sequence"/>
</dbReference>
<name>A0AAN8PCQ7_PATCE</name>
<evidence type="ECO:0000259" key="4">
    <source>
        <dbReference type="Pfam" id="PF03024"/>
    </source>
</evidence>
<reference evidence="5 6" key="1">
    <citation type="submission" date="2024-01" db="EMBL/GenBank/DDBJ databases">
        <title>The genome of the rayed Mediterranean limpet Patella caerulea (Linnaeus, 1758).</title>
        <authorList>
            <person name="Anh-Thu Weber A."/>
            <person name="Halstead-Nussloch G."/>
        </authorList>
    </citation>
    <scope>NUCLEOTIDE SEQUENCE [LARGE SCALE GENOMIC DNA]</scope>
    <source>
        <strain evidence="5">AATW-2023a</strain>
        <tissue evidence="5">Whole specimen</tissue>
    </source>
</reference>
<comment type="caution">
    <text evidence="5">The sequence shown here is derived from an EMBL/GenBank/DDBJ whole genome shotgun (WGS) entry which is preliminary data.</text>
</comment>
<evidence type="ECO:0000256" key="1">
    <source>
        <dbReference type="ARBA" id="ARBA00007932"/>
    </source>
</evidence>
<evidence type="ECO:0000256" key="2">
    <source>
        <dbReference type="ARBA" id="ARBA00022729"/>
    </source>
</evidence>
<organism evidence="5 6">
    <name type="scientific">Patella caerulea</name>
    <name type="common">Rayed Mediterranean limpet</name>
    <dbReference type="NCBI Taxonomy" id="87958"/>
    <lineage>
        <taxon>Eukaryota</taxon>
        <taxon>Metazoa</taxon>
        <taxon>Spiralia</taxon>
        <taxon>Lophotrochozoa</taxon>
        <taxon>Mollusca</taxon>
        <taxon>Gastropoda</taxon>
        <taxon>Patellogastropoda</taxon>
        <taxon>Patelloidea</taxon>
        <taxon>Patellidae</taxon>
        <taxon>Patella</taxon>
    </lineage>
</organism>
<comment type="similarity">
    <text evidence="1">Belongs to the folate receptor family.</text>
</comment>
<dbReference type="AlphaFoldDB" id="A0AAN8PCQ7"/>
<dbReference type="EMBL" id="JAZGQO010000011">
    <property type="protein sequence ID" value="KAK6172513.1"/>
    <property type="molecule type" value="Genomic_DNA"/>
</dbReference>
<keyword evidence="6" id="KW-1185">Reference proteome</keyword>
<keyword evidence="3" id="KW-1015">Disulfide bond</keyword>
<dbReference type="GO" id="GO:0009897">
    <property type="term" value="C:external side of plasma membrane"/>
    <property type="evidence" value="ECO:0007669"/>
    <property type="project" value="TreeGrafter"/>
</dbReference>
<evidence type="ECO:0000256" key="3">
    <source>
        <dbReference type="ARBA" id="ARBA00023157"/>
    </source>
</evidence>
<keyword evidence="2" id="KW-0732">Signal</keyword>
<dbReference type="GO" id="GO:0038023">
    <property type="term" value="F:signaling receptor activity"/>
    <property type="evidence" value="ECO:0007669"/>
    <property type="project" value="TreeGrafter"/>
</dbReference>
<feature type="domain" description="Folate receptor-like" evidence="4">
    <location>
        <begin position="17"/>
        <end position="189"/>
    </location>
</feature>
<dbReference type="InterPro" id="IPR004269">
    <property type="entry name" value="Folate_rcpt"/>
</dbReference>
<accession>A0AAN8PCQ7</accession>
<dbReference type="Pfam" id="PF03024">
    <property type="entry name" value="Folate_rec"/>
    <property type="match status" value="1"/>
</dbReference>